<organism evidence="3 4">
    <name type="scientific">Miscanthus lutarioriparius</name>
    <dbReference type="NCBI Taxonomy" id="422564"/>
    <lineage>
        <taxon>Eukaryota</taxon>
        <taxon>Viridiplantae</taxon>
        <taxon>Streptophyta</taxon>
        <taxon>Embryophyta</taxon>
        <taxon>Tracheophyta</taxon>
        <taxon>Spermatophyta</taxon>
        <taxon>Magnoliopsida</taxon>
        <taxon>Liliopsida</taxon>
        <taxon>Poales</taxon>
        <taxon>Poaceae</taxon>
        <taxon>PACMAD clade</taxon>
        <taxon>Panicoideae</taxon>
        <taxon>Andropogonodae</taxon>
        <taxon>Andropogoneae</taxon>
        <taxon>Saccharinae</taxon>
        <taxon>Miscanthus</taxon>
    </lineage>
</organism>
<dbReference type="PANTHER" id="PTHR21737:SF18">
    <property type="entry name" value="SPLICING FACTOR CACTIN"/>
    <property type="match status" value="1"/>
</dbReference>
<dbReference type="Pfam" id="PF09732">
    <property type="entry name" value="CactinC_cactus"/>
    <property type="match status" value="1"/>
</dbReference>
<dbReference type="OrthoDB" id="768854at2759"/>
<dbReference type="GO" id="GO:0005681">
    <property type="term" value="C:spliceosomal complex"/>
    <property type="evidence" value="ECO:0007669"/>
    <property type="project" value="TreeGrafter"/>
</dbReference>
<dbReference type="SMART" id="SM01050">
    <property type="entry name" value="CactinC_cactus"/>
    <property type="match status" value="1"/>
</dbReference>
<dbReference type="AlphaFoldDB" id="A0A811R0W3"/>
<evidence type="ECO:0000259" key="2">
    <source>
        <dbReference type="Pfam" id="PF09732"/>
    </source>
</evidence>
<proteinExistence type="predicted"/>
<evidence type="ECO:0000313" key="3">
    <source>
        <dbReference type="EMBL" id="CAD6262725.1"/>
    </source>
</evidence>
<dbReference type="EMBL" id="CAJGYO010000012">
    <property type="protein sequence ID" value="CAD6262725.1"/>
    <property type="molecule type" value="Genomic_DNA"/>
</dbReference>
<feature type="domain" description="Splicing factor Cactin C-terminal" evidence="2">
    <location>
        <begin position="97"/>
        <end position="215"/>
    </location>
</feature>
<keyword evidence="4" id="KW-1185">Reference proteome</keyword>
<evidence type="ECO:0000256" key="1">
    <source>
        <dbReference type="SAM" id="MobiDB-lite"/>
    </source>
</evidence>
<gene>
    <name evidence="3" type="ORF">NCGR_LOCUS46061</name>
</gene>
<dbReference type="PANTHER" id="PTHR21737">
    <property type="entry name" value="POLYGLUTAMINE BINDING PROTEIN 1/MARVEL MEMBRANE-ASSOCIATING DOMAIN CONTAINING 3"/>
    <property type="match status" value="1"/>
</dbReference>
<accession>A0A811R0W3</accession>
<dbReference type="InterPro" id="IPR019134">
    <property type="entry name" value="Cactin_C"/>
</dbReference>
<dbReference type="GO" id="GO:0045292">
    <property type="term" value="P:mRNA cis splicing, via spliceosome"/>
    <property type="evidence" value="ECO:0007669"/>
    <property type="project" value="TreeGrafter"/>
</dbReference>
<dbReference type="Proteomes" id="UP000604825">
    <property type="component" value="Unassembled WGS sequence"/>
</dbReference>
<protein>
    <recommendedName>
        <fullName evidence="2">Splicing factor Cactin C-terminal domain-containing protein</fullName>
    </recommendedName>
</protein>
<name>A0A811R0W3_9POAL</name>
<evidence type="ECO:0000313" key="4">
    <source>
        <dbReference type="Proteomes" id="UP000604825"/>
    </source>
</evidence>
<reference evidence="3" key="1">
    <citation type="submission" date="2020-10" db="EMBL/GenBank/DDBJ databases">
        <authorList>
            <person name="Han B."/>
            <person name="Lu T."/>
            <person name="Zhao Q."/>
            <person name="Huang X."/>
            <person name="Zhao Y."/>
        </authorList>
    </citation>
    <scope>NUCLEOTIDE SEQUENCE</scope>
</reference>
<feature type="region of interest" description="Disordered" evidence="1">
    <location>
        <begin position="41"/>
        <end position="79"/>
    </location>
</feature>
<dbReference type="GO" id="GO:0005737">
    <property type="term" value="C:cytoplasm"/>
    <property type="evidence" value="ECO:0007669"/>
    <property type="project" value="TreeGrafter"/>
</dbReference>
<sequence length="215" mass="24435">MQQTIDDRMADGESMVVDQLQEVTELIRVEKAKKFLAQNCSTCDDAPAPAPPSVSDKEDTEQERGHSTAADADEEGSEPLGAVALPLTETLPAGPEWRKPKYVARVRTGYEWNKYNRVHYDHDHPPPKVVKGCTFVLHYPDLAGAKPPQYAVEEDGSGSDETCIVRFHAGWPYEDVAFRIVNREWERSRKAGFRSTFDRGVLRLSFHLKRVFYRR</sequence>
<comment type="caution">
    <text evidence="3">The sequence shown here is derived from an EMBL/GenBank/DDBJ whole genome shotgun (WGS) entry which is preliminary data.</text>
</comment>